<dbReference type="Pfam" id="PF00746">
    <property type="entry name" value="Gram_pos_anchor"/>
    <property type="match status" value="1"/>
</dbReference>
<evidence type="ECO:0000256" key="1">
    <source>
        <dbReference type="ARBA" id="ARBA00007257"/>
    </source>
</evidence>
<evidence type="ECO:0000256" key="2">
    <source>
        <dbReference type="ARBA" id="ARBA00022512"/>
    </source>
</evidence>
<dbReference type="InterPro" id="IPR026466">
    <property type="entry name" value="Fim_isopep_form_D2_dom"/>
</dbReference>
<evidence type="ECO:0000256" key="6">
    <source>
        <dbReference type="SAM" id="Phobius"/>
    </source>
</evidence>
<dbReference type="EMBL" id="NGJU01000018">
    <property type="protein sequence ID" value="RST93556.1"/>
    <property type="molecule type" value="Genomic_DNA"/>
</dbReference>
<dbReference type="Gene3D" id="2.60.40.10">
    <property type="entry name" value="Immunoglobulins"/>
    <property type="match status" value="3"/>
</dbReference>
<dbReference type="PANTHER" id="PTHR36108">
    <property type="entry name" value="COLOSSIN-B-RELATED"/>
    <property type="match status" value="1"/>
</dbReference>
<proteinExistence type="inferred from homology"/>
<keyword evidence="5" id="KW-0572">Peptidoglycan-anchor</keyword>
<comment type="caution">
    <text evidence="10">The sequence shown here is derived from an EMBL/GenBank/DDBJ whole genome shotgun (WGS) entry which is preliminary data.</text>
</comment>
<dbReference type="Pfam" id="PF16555">
    <property type="entry name" value="GramPos_pilinD1"/>
    <property type="match status" value="1"/>
</dbReference>
<evidence type="ECO:0000259" key="7">
    <source>
        <dbReference type="Pfam" id="PF00746"/>
    </source>
</evidence>
<feature type="transmembrane region" description="Helical" evidence="6">
    <location>
        <begin position="581"/>
        <end position="600"/>
    </location>
</feature>
<evidence type="ECO:0000259" key="9">
    <source>
        <dbReference type="Pfam" id="PF17802"/>
    </source>
</evidence>
<dbReference type="OrthoDB" id="2178703at2"/>
<keyword evidence="11" id="KW-1185">Reference proteome</keyword>
<keyword evidence="6" id="KW-0812">Transmembrane</keyword>
<feature type="domain" description="SpaA-like prealbumin fold" evidence="9">
    <location>
        <begin position="193"/>
        <end position="272"/>
    </location>
</feature>
<evidence type="ECO:0000256" key="4">
    <source>
        <dbReference type="ARBA" id="ARBA00022729"/>
    </source>
</evidence>
<name>A0A429ZIP3_9ENTE</name>
<feature type="domain" description="SpaA-like prealbumin fold" evidence="9">
    <location>
        <begin position="453"/>
        <end position="561"/>
    </location>
</feature>
<dbReference type="GeneID" id="98569015"/>
<dbReference type="NCBIfam" id="TIGR01167">
    <property type="entry name" value="LPXTG_anchor"/>
    <property type="match status" value="1"/>
</dbReference>
<evidence type="ECO:0000256" key="5">
    <source>
        <dbReference type="ARBA" id="ARBA00023088"/>
    </source>
</evidence>
<dbReference type="AlphaFoldDB" id="A0A429ZIP3"/>
<organism evidence="10 11">
    <name type="scientific">Vagococcus salmoninarum</name>
    <dbReference type="NCBI Taxonomy" id="2739"/>
    <lineage>
        <taxon>Bacteria</taxon>
        <taxon>Bacillati</taxon>
        <taxon>Bacillota</taxon>
        <taxon>Bacilli</taxon>
        <taxon>Lactobacillales</taxon>
        <taxon>Enterococcaceae</taxon>
        <taxon>Vagococcus</taxon>
    </lineage>
</organism>
<keyword evidence="6" id="KW-1133">Transmembrane helix</keyword>
<evidence type="ECO:0008006" key="12">
    <source>
        <dbReference type="Google" id="ProtNLM"/>
    </source>
</evidence>
<keyword evidence="4" id="KW-0732">Signal</keyword>
<dbReference type="InterPro" id="IPR019931">
    <property type="entry name" value="LPXTG_anchor"/>
</dbReference>
<dbReference type="InterPro" id="IPR032364">
    <property type="entry name" value="GramPos_pilinD1_N"/>
</dbReference>
<gene>
    <name evidence="10" type="ORF">CBF35_11760</name>
</gene>
<reference evidence="10 11" key="1">
    <citation type="submission" date="2017-05" db="EMBL/GenBank/DDBJ databases">
        <title>Vagococcus spp. assemblies.</title>
        <authorList>
            <person name="Gulvik C.A."/>
        </authorList>
    </citation>
    <scope>NUCLEOTIDE SEQUENCE [LARGE SCALE GENOMIC DNA]</scope>
    <source>
        <strain evidence="10 11">NCFB 2777</strain>
    </source>
</reference>
<dbReference type="SUPFAM" id="SSF49478">
    <property type="entry name" value="Cna protein B-type domain"/>
    <property type="match status" value="1"/>
</dbReference>
<dbReference type="NCBIfam" id="NF033902">
    <property type="entry name" value="iso_D2_wall_anc"/>
    <property type="match status" value="1"/>
</dbReference>
<evidence type="ECO:0000256" key="3">
    <source>
        <dbReference type="ARBA" id="ARBA00022525"/>
    </source>
</evidence>
<accession>A0A429ZIP3</accession>
<dbReference type="InterPro" id="IPR041033">
    <property type="entry name" value="SpaA_PFL_dom_1"/>
</dbReference>
<keyword evidence="3" id="KW-0964">Secreted</keyword>
<dbReference type="Gene3D" id="2.60.40.740">
    <property type="match status" value="1"/>
</dbReference>
<comment type="similarity">
    <text evidence="1">Belongs to the serine-aspartate repeat-containing protein (SDr) family.</text>
</comment>
<evidence type="ECO:0000313" key="11">
    <source>
        <dbReference type="Proteomes" id="UP000287239"/>
    </source>
</evidence>
<dbReference type="Proteomes" id="UP000287239">
    <property type="component" value="Unassembled WGS sequence"/>
</dbReference>
<keyword evidence="2" id="KW-0134">Cell wall</keyword>
<dbReference type="InterPro" id="IPR013783">
    <property type="entry name" value="Ig-like_fold"/>
</dbReference>
<feature type="domain" description="Gram-positive pilin subunit D1 N-terminal" evidence="8">
    <location>
        <begin position="38"/>
        <end position="186"/>
    </location>
</feature>
<dbReference type="Pfam" id="PF17802">
    <property type="entry name" value="SpaA"/>
    <property type="match status" value="2"/>
</dbReference>
<keyword evidence="6" id="KW-0472">Membrane</keyword>
<dbReference type="RefSeq" id="WP_126781331.1">
    <property type="nucleotide sequence ID" value="NZ_JBQDMR010000008.1"/>
</dbReference>
<dbReference type="NCBIfam" id="TIGR04226">
    <property type="entry name" value="RrgB_K2N_iso_D2"/>
    <property type="match status" value="1"/>
</dbReference>
<evidence type="ECO:0000259" key="8">
    <source>
        <dbReference type="Pfam" id="PF16555"/>
    </source>
</evidence>
<dbReference type="PANTHER" id="PTHR36108:SF13">
    <property type="entry name" value="COLOSSIN-B-RELATED"/>
    <property type="match status" value="1"/>
</dbReference>
<protein>
    <recommendedName>
        <fullName evidence="12">Gram-positive cocci surface proteins LPxTG domain-containing protein</fullName>
    </recommendedName>
</protein>
<dbReference type="InterPro" id="IPR048052">
    <property type="entry name" value="FM1-like"/>
</dbReference>
<sequence>MNTMNRLTGKLQIVMLGLIFMSTMLVGPKVFAAEAAPKTGSITVHKLFGDPVGDKTIINDGTVQKDTQGLKPLAGVEYTIAPVTSEELQTAGVKKSGEAYDLADFNFDKIPANLKKSGTTDDLGQIIFTDLAVLEGADNLYVIVETGGNQDSLGGLYKKSAPLIVTLPMMTTDGKGFNYDINVYPKSDFALSNVSLHKVDGKTNQALAGATFRLYSETLSKEIGSGFTTDEKGNILVKDLPLGDYYFSEVTAPSGYLVNKAAQKINFQVVEGKHGKTIEALYQDGNNLTYNGTVNVPNDKQPTVEKTNNQQSVAYGENTTWTISADVPRNISEHSVFNVSDKLDPRLVYTDNLSVTVAGQEIPKTDYTVTAPAGAGGKLIVDFIKGSTVTTNFGTYGSQKVEISFTTKLVAGFVPDQVVTNQADLNFTNVPGVSNETITTPPTATVTTGGYHFKKVAKNEKGAPLADAEFVVVKDGSYLAYTTEAGTKVETMTSNTSDYGNVAWVKTVGEATRFVTSTDGLIDVRGLAFGNYELKEVKAPTGYRLLTKTEAFTVGKDSWTTTKGKPSVIVNSNMPLLPQTGGIGSVIFTLVGLSLVLVAFQINKRAKKA</sequence>
<feature type="domain" description="Gram-positive cocci surface proteins LPxTG" evidence="7">
    <location>
        <begin position="570"/>
        <end position="600"/>
    </location>
</feature>
<evidence type="ECO:0000313" key="10">
    <source>
        <dbReference type="EMBL" id="RST93556.1"/>
    </source>
</evidence>